<keyword evidence="10" id="KW-0239">DNA-directed DNA polymerase</keyword>
<dbReference type="Pfam" id="PF12169">
    <property type="entry name" value="DNA_pol3_gamma3"/>
    <property type="match status" value="1"/>
</dbReference>
<dbReference type="SMART" id="SM00382">
    <property type="entry name" value="AAA"/>
    <property type="match status" value="1"/>
</dbReference>
<dbReference type="Gene3D" id="1.20.272.10">
    <property type="match status" value="1"/>
</dbReference>
<evidence type="ECO:0000256" key="1">
    <source>
        <dbReference type="ARBA" id="ARBA00006360"/>
    </source>
</evidence>
<proteinExistence type="inferred from homology"/>
<dbReference type="GO" id="GO:0005524">
    <property type="term" value="F:ATP binding"/>
    <property type="evidence" value="ECO:0007669"/>
    <property type="project" value="UniProtKB-KW"/>
</dbReference>
<dbReference type="CDD" id="cd18137">
    <property type="entry name" value="HLD_clamp_pol_III_gamma_tau"/>
    <property type="match status" value="1"/>
</dbReference>
<dbReference type="FunFam" id="1.10.8.60:FF:000013">
    <property type="entry name" value="DNA polymerase III subunit gamma/tau"/>
    <property type="match status" value="1"/>
</dbReference>
<gene>
    <name evidence="14" type="primary">dnaX</name>
    <name evidence="14" type="ORF">NCTC12877_02091</name>
</gene>
<dbReference type="CDD" id="cd00009">
    <property type="entry name" value="AAA"/>
    <property type="match status" value="1"/>
</dbReference>
<dbReference type="PANTHER" id="PTHR11669:SF0">
    <property type="entry name" value="PROTEIN STICHEL-LIKE 2"/>
    <property type="match status" value="1"/>
</dbReference>
<evidence type="ECO:0000256" key="11">
    <source>
        <dbReference type="ARBA" id="ARBA00049244"/>
    </source>
</evidence>
<evidence type="ECO:0000256" key="3">
    <source>
        <dbReference type="ARBA" id="ARBA00022679"/>
    </source>
</evidence>
<dbReference type="SUPFAM" id="SSF48019">
    <property type="entry name" value="post-AAA+ oligomerization domain-like"/>
    <property type="match status" value="1"/>
</dbReference>
<comment type="similarity">
    <text evidence="1">Belongs to the DnaX/STICHEL family.</text>
</comment>
<evidence type="ECO:0000256" key="10">
    <source>
        <dbReference type="ARBA" id="ARBA00022932"/>
    </source>
</evidence>
<evidence type="ECO:0000256" key="6">
    <source>
        <dbReference type="ARBA" id="ARBA00022723"/>
    </source>
</evidence>
<dbReference type="FunFam" id="3.40.50.300:FF:000014">
    <property type="entry name" value="DNA polymerase III subunit gamma/tau"/>
    <property type="match status" value="1"/>
</dbReference>
<dbReference type="InterPro" id="IPR022754">
    <property type="entry name" value="DNA_pol_III_gamma-3"/>
</dbReference>
<reference evidence="14 15" key="1">
    <citation type="submission" date="2018-06" db="EMBL/GenBank/DDBJ databases">
        <authorList>
            <consortium name="Pathogen Informatics"/>
            <person name="Doyle S."/>
        </authorList>
    </citation>
    <scope>NUCLEOTIDE SEQUENCE [LARGE SCALE GENOMIC DNA]</scope>
    <source>
        <strain evidence="14 15">NCTC12877</strain>
    </source>
</reference>
<keyword evidence="3 14" id="KW-0808">Transferase</keyword>
<organism evidence="14 15">
    <name type="scientific">Moraxella caprae</name>
    <dbReference type="NCBI Taxonomy" id="90240"/>
    <lineage>
        <taxon>Bacteria</taxon>
        <taxon>Pseudomonadati</taxon>
        <taxon>Pseudomonadota</taxon>
        <taxon>Gammaproteobacteria</taxon>
        <taxon>Moraxellales</taxon>
        <taxon>Moraxellaceae</taxon>
        <taxon>Moraxella</taxon>
    </lineage>
</organism>
<sequence>MSEYQVLARKYRPKNFSELLGQAHVSQALSHAIDTGRLHHAYLFTGTRGVGKTTIARILAKCLNCETGITSTPCGVCDTCVSVDTGRFIDLIEIDAASRTKVEDTRDLLENVPYAPTQGRYKVYLIDEVHMLSTHSFNALLKTLEEPPQHVKFILATTDPQKLPITIVSRCLQFVLRPMSQELLHAHLAKILHAENIAHDDTALWQLAQSAKGSVRDALSLTDQAIAFGGGQVGANTVMEMLGLVDSLDVLDLVRDIYHDDRSGVARHIARMREQMVDATALLDRLVDSFHAMALVQILPDMPLDMNDEQKQAFYHLAHTLPADVIQLYYEISIKARDSVRLASTPMQALEMGILRLLAFRPLAGDEVIYQEPKAILNQQTDNCVNQSLNDESLNDESLNDESLNDESLNDESLNDESLNDESLNDESLNDESLNDESLNDESLNDESLNDESLNDESLNDESLNDESLNDESLNDESLNDESLNDESLNDESLNDESLNDESLNDESLNDESLNDESLNDESLNDESLNDESLNDESLAISQNTEIIENHHQEIGNQEIGNQEIGNQEIGNQEIGNQEIGNQEIGNQEIGNQEIGNQEIGNQEIGNQEIGNQEIGNQEIGNQEIGNQEIGNQEIGNQEIGNQEIGNQEIGNQEIGNQEIGNQEIGNQEIGNQEIGNQEIGKAVNNSQSISNIKPSGQITKEQLNNELMPQQVALAGEWTPEKWDYWVAVARREHKLDADELAMVSHAMMVGQIDGDCQLYVPEHNKQIFSSFKSFAKKFGQDFANGRLRDEMPLLSQSEFAHLATPVQKQKQRDGQVLAIASNQLLNSPVLQSLYRGNFINNDNAITSVRLTLNE</sequence>
<dbReference type="EC" id="2.7.7.7" evidence="2"/>
<dbReference type="GO" id="GO:0003677">
    <property type="term" value="F:DNA binding"/>
    <property type="evidence" value="ECO:0007669"/>
    <property type="project" value="InterPro"/>
</dbReference>
<dbReference type="InterPro" id="IPR012763">
    <property type="entry name" value="DNA_pol_III_sug/sutau_N"/>
</dbReference>
<protein>
    <recommendedName>
        <fullName evidence="2">DNA-directed DNA polymerase</fullName>
        <ecNumber evidence="2">2.7.7.7</ecNumber>
    </recommendedName>
</protein>
<dbReference type="AlphaFoldDB" id="A0A378R1E6"/>
<keyword evidence="8" id="KW-0862">Zinc</keyword>
<dbReference type="PANTHER" id="PTHR11669">
    <property type="entry name" value="REPLICATION FACTOR C / DNA POLYMERASE III GAMMA-TAU SUBUNIT"/>
    <property type="match status" value="1"/>
</dbReference>
<dbReference type="STRING" id="1122244.GCA_000426885_02053"/>
<dbReference type="GO" id="GO:0006261">
    <property type="term" value="P:DNA-templated DNA replication"/>
    <property type="evidence" value="ECO:0007669"/>
    <property type="project" value="TreeGrafter"/>
</dbReference>
<accession>A0A378R1E6</accession>
<dbReference type="InterPro" id="IPR045085">
    <property type="entry name" value="HLD_clamp_pol_III_gamma_tau"/>
</dbReference>
<dbReference type="GO" id="GO:0009360">
    <property type="term" value="C:DNA polymerase III complex"/>
    <property type="evidence" value="ECO:0007669"/>
    <property type="project" value="InterPro"/>
</dbReference>
<evidence type="ECO:0000313" key="15">
    <source>
        <dbReference type="Proteomes" id="UP000254065"/>
    </source>
</evidence>
<evidence type="ECO:0000259" key="13">
    <source>
        <dbReference type="SMART" id="SM00382"/>
    </source>
</evidence>
<dbReference type="InterPro" id="IPR027417">
    <property type="entry name" value="P-loop_NTPase"/>
</dbReference>
<keyword evidence="9" id="KW-0067">ATP-binding</keyword>
<comment type="catalytic activity">
    <reaction evidence="11">
        <text>DNA(n) + a 2'-deoxyribonucleoside 5'-triphosphate = DNA(n+1) + diphosphate</text>
        <dbReference type="Rhea" id="RHEA:22508"/>
        <dbReference type="Rhea" id="RHEA-COMP:17339"/>
        <dbReference type="Rhea" id="RHEA-COMP:17340"/>
        <dbReference type="ChEBI" id="CHEBI:33019"/>
        <dbReference type="ChEBI" id="CHEBI:61560"/>
        <dbReference type="ChEBI" id="CHEBI:173112"/>
        <dbReference type="EC" id="2.7.7.7"/>
    </reaction>
</comment>
<name>A0A378R1E6_9GAMM</name>
<keyword evidence="5" id="KW-0235">DNA replication</keyword>
<evidence type="ECO:0000256" key="7">
    <source>
        <dbReference type="ARBA" id="ARBA00022741"/>
    </source>
</evidence>
<evidence type="ECO:0000256" key="5">
    <source>
        <dbReference type="ARBA" id="ARBA00022705"/>
    </source>
</evidence>
<keyword evidence="6" id="KW-0479">Metal-binding</keyword>
<dbReference type="Proteomes" id="UP000254065">
    <property type="component" value="Unassembled WGS sequence"/>
</dbReference>
<evidence type="ECO:0000313" key="14">
    <source>
        <dbReference type="EMBL" id="STZ09082.1"/>
    </source>
</evidence>
<evidence type="ECO:0000256" key="9">
    <source>
        <dbReference type="ARBA" id="ARBA00022840"/>
    </source>
</evidence>
<dbReference type="SUPFAM" id="SSF52540">
    <property type="entry name" value="P-loop containing nucleoside triphosphate hydrolases"/>
    <property type="match status" value="1"/>
</dbReference>
<dbReference type="Pfam" id="PF13177">
    <property type="entry name" value="DNA_pol3_delta2"/>
    <property type="match status" value="1"/>
</dbReference>
<dbReference type="GO" id="GO:0046872">
    <property type="term" value="F:metal ion binding"/>
    <property type="evidence" value="ECO:0007669"/>
    <property type="project" value="UniProtKB-KW"/>
</dbReference>
<evidence type="ECO:0000256" key="8">
    <source>
        <dbReference type="ARBA" id="ARBA00022833"/>
    </source>
</evidence>
<dbReference type="EMBL" id="UGQB01000004">
    <property type="protein sequence ID" value="STZ09082.1"/>
    <property type="molecule type" value="Genomic_DNA"/>
</dbReference>
<feature type="domain" description="AAA+ ATPase" evidence="13">
    <location>
        <begin position="38"/>
        <end position="755"/>
    </location>
</feature>
<keyword evidence="7" id="KW-0547">Nucleotide-binding</keyword>
<dbReference type="InterPro" id="IPR001270">
    <property type="entry name" value="ClpA/B"/>
</dbReference>
<evidence type="ECO:0000256" key="12">
    <source>
        <dbReference type="SAM" id="MobiDB-lite"/>
    </source>
</evidence>
<dbReference type="NCBIfam" id="NF005942">
    <property type="entry name" value="PRK07994.1"/>
    <property type="match status" value="1"/>
</dbReference>
<keyword evidence="15" id="KW-1185">Reference proteome</keyword>
<evidence type="ECO:0000256" key="2">
    <source>
        <dbReference type="ARBA" id="ARBA00012417"/>
    </source>
</evidence>
<dbReference type="Gene3D" id="3.40.50.300">
    <property type="entry name" value="P-loop containing nucleotide triphosphate hydrolases"/>
    <property type="match status" value="1"/>
</dbReference>
<dbReference type="Pfam" id="PF22608">
    <property type="entry name" value="DNAX_ATPase_lid"/>
    <property type="match status" value="1"/>
</dbReference>
<evidence type="ECO:0000256" key="4">
    <source>
        <dbReference type="ARBA" id="ARBA00022695"/>
    </source>
</evidence>
<dbReference type="GO" id="GO:0003887">
    <property type="term" value="F:DNA-directed DNA polymerase activity"/>
    <property type="evidence" value="ECO:0007669"/>
    <property type="project" value="UniProtKB-KW"/>
</dbReference>
<keyword evidence="4 14" id="KW-0548">Nucleotidyltransferase</keyword>
<dbReference type="InterPro" id="IPR003593">
    <property type="entry name" value="AAA+_ATPase"/>
</dbReference>
<feature type="compositionally biased region" description="Acidic residues" evidence="12">
    <location>
        <begin position="393"/>
        <end position="533"/>
    </location>
</feature>
<dbReference type="InterPro" id="IPR008921">
    <property type="entry name" value="DNA_pol3_clamp-load_cplx_C"/>
</dbReference>
<dbReference type="Gene3D" id="1.10.8.60">
    <property type="match status" value="1"/>
</dbReference>
<feature type="region of interest" description="Disordered" evidence="12">
    <location>
        <begin position="387"/>
        <end position="533"/>
    </location>
</feature>
<dbReference type="NCBIfam" id="TIGR02397">
    <property type="entry name" value="dnaX_nterm"/>
    <property type="match status" value="1"/>
</dbReference>
<dbReference type="PRINTS" id="PR00300">
    <property type="entry name" value="CLPPROTEASEA"/>
</dbReference>
<dbReference type="InterPro" id="IPR050238">
    <property type="entry name" value="DNA_Rep/Repair_Clamp_Loader"/>
</dbReference>